<proteinExistence type="predicted"/>
<reference evidence="2 3" key="1">
    <citation type="submission" date="2022-12" db="EMBL/GenBank/DDBJ databases">
        <title>Chromosome-level genome of Tegillarca granosa.</title>
        <authorList>
            <person name="Kim J."/>
        </authorList>
    </citation>
    <scope>NUCLEOTIDE SEQUENCE [LARGE SCALE GENOMIC DNA]</scope>
    <source>
        <strain evidence="2">Teg-2019</strain>
        <tissue evidence="2">Adductor muscle</tissue>
    </source>
</reference>
<evidence type="ECO:0000313" key="2">
    <source>
        <dbReference type="EMBL" id="KAJ8309345.1"/>
    </source>
</evidence>
<keyword evidence="3" id="KW-1185">Reference proteome</keyword>
<feature type="compositionally biased region" description="Polar residues" evidence="1">
    <location>
        <begin position="38"/>
        <end position="48"/>
    </location>
</feature>
<sequence>MKFADEVEIDSHMPDPVAEVEGRLAKFRDQPSGGEKANNLNRGNSQENKPFEMNITGASGGDNSKSQSNEKISLEEMNKLIEQAAKEMEMDAQKALQDLQKDKEIMKKLQEIKSRKKEDVNKEGDDSKEENKEELSDSDNENEEELAKNLIKKLLEESKLEEAAAKDGINVESSSGSKNFVKQQNIDRVPSDKMVKFYYTNRNIFKLDTI</sequence>
<dbReference type="EMBL" id="JARBDR010000657">
    <property type="protein sequence ID" value="KAJ8309345.1"/>
    <property type="molecule type" value="Genomic_DNA"/>
</dbReference>
<name>A0ABQ9F161_TEGGR</name>
<feature type="compositionally biased region" description="Basic and acidic residues" evidence="1">
    <location>
        <begin position="99"/>
        <end position="135"/>
    </location>
</feature>
<evidence type="ECO:0000256" key="1">
    <source>
        <dbReference type="SAM" id="MobiDB-lite"/>
    </source>
</evidence>
<organism evidence="2 3">
    <name type="scientific">Tegillarca granosa</name>
    <name type="common">Malaysian cockle</name>
    <name type="synonym">Anadara granosa</name>
    <dbReference type="NCBI Taxonomy" id="220873"/>
    <lineage>
        <taxon>Eukaryota</taxon>
        <taxon>Metazoa</taxon>
        <taxon>Spiralia</taxon>
        <taxon>Lophotrochozoa</taxon>
        <taxon>Mollusca</taxon>
        <taxon>Bivalvia</taxon>
        <taxon>Autobranchia</taxon>
        <taxon>Pteriomorphia</taxon>
        <taxon>Arcoida</taxon>
        <taxon>Arcoidea</taxon>
        <taxon>Arcidae</taxon>
        <taxon>Tegillarca</taxon>
    </lineage>
</organism>
<evidence type="ECO:0000313" key="3">
    <source>
        <dbReference type="Proteomes" id="UP001217089"/>
    </source>
</evidence>
<feature type="region of interest" description="Disordered" evidence="1">
    <location>
        <begin position="26"/>
        <end position="145"/>
    </location>
</feature>
<dbReference type="PANTHER" id="PTHR46603">
    <property type="entry name" value="ABSCISSION/NOCUT CHECKPOINT REGULATOR"/>
    <property type="match status" value="1"/>
</dbReference>
<feature type="compositionally biased region" description="Basic and acidic residues" evidence="1">
    <location>
        <begin position="72"/>
        <end position="92"/>
    </location>
</feature>
<accession>A0ABQ9F161</accession>
<protein>
    <submittedName>
        <fullName evidence="2">Uncharacterized protein</fullName>
    </submittedName>
</protein>
<dbReference type="PANTHER" id="PTHR46603:SF1">
    <property type="entry name" value="ABSCISSION_NOCUT CHECKPOINT REGULATOR"/>
    <property type="match status" value="1"/>
</dbReference>
<gene>
    <name evidence="2" type="ORF">KUTeg_014219</name>
</gene>
<feature type="compositionally biased region" description="Polar residues" evidence="1">
    <location>
        <begin position="61"/>
        <end position="71"/>
    </location>
</feature>
<dbReference type="Proteomes" id="UP001217089">
    <property type="component" value="Unassembled WGS sequence"/>
</dbReference>
<comment type="caution">
    <text evidence="2">The sequence shown here is derived from an EMBL/GenBank/DDBJ whole genome shotgun (WGS) entry which is preliminary data.</text>
</comment>